<dbReference type="Gene3D" id="3.40.50.300">
    <property type="entry name" value="P-loop containing nucleotide triphosphate hydrolases"/>
    <property type="match status" value="1"/>
</dbReference>
<reference evidence="2 3" key="1">
    <citation type="submission" date="2012-09" db="EMBL/GenBank/DDBJ databases">
        <title>The Genome Sequence of Bacteroides oleiciplenus YIT 12058.</title>
        <authorList>
            <consortium name="The Broad Institute Genome Sequencing Platform"/>
            <person name="Earl A."/>
            <person name="Ward D."/>
            <person name="Feldgarden M."/>
            <person name="Gevers D."/>
            <person name="Morotomi M."/>
            <person name="Walker B."/>
            <person name="Young S.K."/>
            <person name="Zeng Q."/>
            <person name="Gargeya S."/>
            <person name="Fitzgerald M."/>
            <person name="Haas B."/>
            <person name="Abouelleil A."/>
            <person name="Alvarado L."/>
            <person name="Arachchi H.M."/>
            <person name="Berlin A.M."/>
            <person name="Chapman S.B."/>
            <person name="Goldberg J."/>
            <person name="Griggs A."/>
            <person name="Gujja S."/>
            <person name="Hansen M."/>
            <person name="Howarth C."/>
            <person name="Imamovic A."/>
            <person name="Larimer J."/>
            <person name="McCowen C."/>
            <person name="Montmayeur A."/>
            <person name="Murphy C."/>
            <person name="Neiman D."/>
            <person name="Pearson M."/>
            <person name="Priest M."/>
            <person name="Roberts A."/>
            <person name="Saif S."/>
            <person name="Shea T."/>
            <person name="Sisk P."/>
            <person name="Sykes S."/>
            <person name="Wortman J."/>
            <person name="Nusbaum C."/>
            <person name="Birren B."/>
        </authorList>
    </citation>
    <scope>NUCLEOTIDE SEQUENCE [LARGE SCALE GENOMIC DNA]</scope>
    <source>
        <strain evidence="2 3">YIT 12058</strain>
    </source>
</reference>
<feature type="domain" description="AAA+ ATPase" evidence="1">
    <location>
        <begin position="45"/>
        <end position="160"/>
    </location>
</feature>
<dbReference type="STRING" id="742727.HMPREF9447_03217"/>
<sequence>MYSAISYLCKKTLKIMEKLMQRFLALLEGTDTNFLRDQHFLVNWNDRMTAIVGARGVGKTTLLLQHIKLHLSTRDTIYVTADDFYFTEHKLLDFAEEFHKMGGRHFFIDEIHKYPGWSKELKLIYDYLPNLQVIFTGSSILDIFKGSDDLSRRVLLYKMHGMSFREYINMKHHLSLPAYTLDQILSHQVKTPGVEFPLATFKEYVRSGYYPFSGQASYMERLLQTVNTTLETDIPMFAKLNANTAIKLKRLMLVLAQSVPFKPNYSKLAEIMDIDRQTLGDYITYMEKAGLIKQLYDSTGGVRGLGKVAKLYLENTNLAYAFSQDIPDIGNLRETFFFNQVSQSHNVMASARADFEIEGKTFEVGGRKKGNSQIEGLGEAYIVKDDIEYGFGHTIPLWHFGFIHSSASSVIT</sequence>
<dbReference type="InterPro" id="IPR003593">
    <property type="entry name" value="AAA+_ATPase"/>
</dbReference>
<dbReference type="InterPro" id="IPR041682">
    <property type="entry name" value="AAA_14"/>
</dbReference>
<protein>
    <recommendedName>
        <fullName evidence="1">AAA+ ATPase domain-containing protein</fullName>
    </recommendedName>
</protein>
<organism evidence="2 3">
    <name type="scientific">Bacteroides oleiciplenus YIT 12058</name>
    <dbReference type="NCBI Taxonomy" id="742727"/>
    <lineage>
        <taxon>Bacteria</taxon>
        <taxon>Pseudomonadati</taxon>
        <taxon>Bacteroidota</taxon>
        <taxon>Bacteroidia</taxon>
        <taxon>Bacteroidales</taxon>
        <taxon>Bacteroidaceae</taxon>
        <taxon>Bacteroides</taxon>
    </lineage>
</organism>
<evidence type="ECO:0000313" key="2">
    <source>
        <dbReference type="EMBL" id="EKU89779.1"/>
    </source>
</evidence>
<dbReference type="SMART" id="SM00382">
    <property type="entry name" value="AAA"/>
    <property type="match status" value="1"/>
</dbReference>
<dbReference type="eggNOG" id="COG1373">
    <property type="taxonomic scope" value="Bacteria"/>
</dbReference>
<comment type="caution">
    <text evidence="2">The sequence shown here is derived from an EMBL/GenBank/DDBJ whole genome shotgun (WGS) entry which is preliminary data.</text>
</comment>
<dbReference type="PATRIC" id="fig|742727.4.peg.3288"/>
<dbReference type="PANTHER" id="PTHR42990:SF1">
    <property type="entry name" value="AAA+ ATPASE DOMAIN-CONTAINING PROTEIN"/>
    <property type="match status" value="1"/>
</dbReference>
<name>K9DXN4_9BACE</name>
<dbReference type="AlphaFoldDB" id="K9DXN4"/>
<dbReference type="InterPro" id="IPR027417">
    <property type="entry name" value="P-loop_NTPase"/>
</dbReference>
<evidence type="ECO:0000259" key="1">
    <source>
        <dbReference type="SMART" id="SM00382"/>
    </source>
</evidence>
<dbReference type="HOGENOM" id="CLU_058017_0_0_10"/>
<dbReference type="SUPFAM" id="SSF52540">
    <property type="entry name" value="P-loop containing nucleoside triphosphate hydrolases"/>
    <property type="match status" value="1"/>
</dbReference>
<evidence type="ECO:0000313" key="3">
    <source>
        <dbReference type="Proteomes" id="UP000009872"/>
    </source>
</evidence>
<proteinExistence type="predicted"/>
<accession>K9DXN4</accession>
<keyword evidence="3" id="KW-1185">Reference proteome</keyword>
<gene>
    <name evidence="2" type="ORF">HMPREF9447_03217</name>
</gene>
<dbReference type="PANTHER" id="PTHR42990">
    <property type="entry name" value="ATPASE"/>
    <property type="match status" value="1"/>
</dbReference>
<dbReference type="EMBL" id="ADLF01000013">
    <property type="protein sequence ID" value="EKU89779.1"/>
    <property type="molecule type" value="Genomic_DNA"/>
</dbReference>
<dbReference type="Proteomes" id="UP000009872">
    <property type="component" value="Unassembled WGS sequence"/>
</dbReference>
<dbReference type="Pfam" id="PF13173">
    <property type="entry name" value="AAA_14"/>
    <property type="match status" value="1"/>
</dbReference>